<protein>
    <submittedName>
        <fullName evidence="2">Uncharacterized protein</fullName>
    </submittedName>
</protein>
<feature type="transmembrane region" description="Helical" evidence="1">
    <location>
        <begin position="12"/>
        <end position="30"/>
    </location>
</feature>
<evidence type="ECO:0000256" key="1">
    <source>
        <dbReference type="SAM" id="Phobius"/>
    </source>
</evidence>
<proteinExistence type="predicted"/>
<keyword evidence="1" id="KW-0812">Transmembrane</keyword>
<keyword evidence="1" id="KW-1133">Transmembrane helix</keyword>
<name>A0A7W8HW66_9CAUL</name>
<evidence type="ECO:0000313" key="2">
    <source>
        <dbReference type="EMBL" id="MBB5291037.1"/>
    </source>
</evidence>
<keyword evidence="3" id="KW-1185">Reference proteome</keyword>
<evidence type="ECO:0000313" key="3">
    <source>
        <dbReference type="Proteomes" id="UP000566663"/>
    </source>
</evidence>
<reference evidence="2 3" key="1">
    <citation type="submission" date="2020-08" db="EMBL/GenBank/DDBJ databases">
        <title>Genomic Encyclopedia of Type Strains, Phase IV (KMG-IV): sequencing the most valuable type-strain genomes for metagenomic binning, comparative biology and taxonomic classification.</title>
        <authorList>
            <person name="Goeker M."/>
        </authorList>
    </citation>
    <scope>NUCLEOTIDE SEQUENCE [LARGE SCALE GENOMIC DNA]</scope>
    <source>
        <strain evidence="2 3">DSM 25335</strain>
    </source>
</reference>
<dbReference type="Proteomes" id="UP000566663">
    <property type="component" value="Unassembled WGS sequence"/>
</dbReference>
<sequence length="237" mass="26033">MIPHQVSFRSRRYLAAFARLAWMPALLLWIADTWLTPLLPVYVWPALFLGLSVLSAGFVLGEAAHGKGPLTRLQRAMSPVTFKPLIYRDRSDSGDREISLWAALKAKPGRELTIEAIYLAEVHYVDGTFVWEKRDRLTAAAVRVPPSGELEWQLLSRNQQSRQLSPTLGDKYGGASGWVRVDVAVAGRGFSAHHSYHVMLGDLPAPITALPVAPPTADKADIAADQVREATLSVKSA</sequence>
<dbReference type="EMBL" id="JACHFZ010000001">
    <property type="protein sequence ID" value="MBB5291037.1"/>
    <property type="molecule type" value="Genomic_DNA"/>
</dbReference>
<organism evidence="2 3">
    <name type="scientific">Brevundimonas basaltis</name>
    <dbReference type="NCBI Taxonomy" id="472166"/>
    <lineage>
        <taxon>Bacteria</taxon>
        <taxon>Pseudomonadati</taxon>
        <taxon>Pseudomonadota</taxon>
        <taxon>Alphaproteobacteria</taxon>
        <taxon>Caulobacterales</taxon>
        <taxon>Caulobacteraceae</taxon>
        <taxon>Brevundimonas</taxon>
    </lineage>
</organism>
<accession>A0A7W8HW66</accession>
<gene>
    <name evidence="2" type="ORF">HNQ67_000533</name>
</gene>
<comment type="caution">
    <text evidence="2">The sequence shown here is derived from an EMBL/GenBank/DDBJ whole genome shotgun (WGS) entry which is preliminary data.</text>
</comment>
<dbReference type="AlphaFoldDB" id="A0A7W8HW66"/>
<keyword evidence="1" id="KW-0472">Membrane</keyword>
<feature type="transmembrane region" description="Helical" evidence="1">
    <location>
        <begin position="42"/>
        <end position="64"/>
    </location>
</feature>